<dbReference type="PANTHER" id="PTHR24092:SF174">
    <property type="entry name" value="PHOSPHOLIPID-TRANSPORTING ATPASE DNF3-RELATED"/>
    <property type="match status" value="1"/>
</dbReference>
<feature type="binding site" evidence="14">
    <location>
        <position position="311"/>
    </location>
    <ligand>
        <name>Mg(2+)</name>
        <dbReference type="ChEBI" id="CHEBI:18420"/>
    </ligand>
</feature>
<dbReference type="GO" id="GO:0000287">
    <property type="term" value="F:magnesium ion binding"/>
    <property type="evidence" value="ECO:0007669"/>
    <property type="project" value="UniProtKB-UniRule"/>
</dbReference>
<evidence type="ECO:0000259" key="17">
    <source>
        <dbReference type="Pfam" id="PF16212"/>
    </source>
</evidence>
<dbReference type="SUPFAM" id="SSF56784">
    <property type="entry name" value="HAD-like"/>
    <property type="match status" value="1"/>
</dbReference>
<dbReference type="InterPro" id="IPR036412">
    <property type="entry name" value="HAD-like_sf"/>
</dbReference>
<evidence type="ECO:0000256" key="3">
    <source>
        <dbReference type="ARBA" id="ARBA00022692"/>
    </source>
</evidence>
<dbReference type="Gene3D" id="3.40.50.1000">
    <property type="entry name" value="HAD superfamily/HAD-like"/>
    <property type="match status" value="1"/>
</dbReference>
<comment type="similarity">
    <text evidence="2 15">Belongs to the cation transport ATPase (P-type) (TC 3.A.3) family. Type IV subfamily.</text>
</comment>
<evidence type="ECO:0000256" key="10">
    <source>
        <dbReference type="ARBA" id="ARBA00023136"/>
    </source>
</evidence>
<keyword evidence="6 13" id="KW-0067">ATP-binding</keyword>
<keyword evidence="19" id="KW-1185">Reference proteome</keyword>
<dbReference type="SUPFAM" id="SSF81665">
    <property type="entry name" value="Calcium ATPase, transmembrane domain M"/>
    <property type="match status" value="1"/>
</dbReference>
<dbReference type="PRINTS" id="PR00119">
    <property type="entry name" value="CATATPASE"/>
</dbReference>
<dbReference type="RefSeq" id="XP_022459464.1">
    <property type="nucleotide sequence ID" value="XM_022601864.1"/>
</dbReference>
<feature type="binding site" evidence="13">
    <location>
        <position position="286"/>
    </location>
    <ligand>
        <name>ATP</name>
        <dbReference type="ChEBI" id="CHEBI:30616"/>
    </ligand>
</feature>
<feature type="binding site" evidence="13">
    <location>
        <position position="310"/>
    </location>
    <ligand>
        <name>ATP</name>
        <dbReference type="ChEBI" id="CHEBI:30616"/>
    </ligand>
</feature>
<keyword evidence="8 15" id="KW-1278">Translocase</keyword>
<evidence type="ECO:0000256" key="14">
    <source>
        <dbReference type="PIRSR" id="PIRSR606539-3"/>
    </source>
</evidence>
<keyword evidence="7 14" id="KW-0460">Magnesium</keyword>
<dbReference type="InterPro" id="IPR023214">
    <property type="entry name" value="HAD_sf"/>
</dbReference>
<dbReference type="GO" id="GO:0006892">
    <property type="term" value="P:post-Golgi vesicle-mediated transport"/>
    <property type="evidence" value="ECO:0007669"/>
    <property type="project" value="TreeGrafter"/>
</dbReference>
<feature type="domain" description="P-type ATPase C-terminal" evidence="17">
    <location>
        <begin position="333"/>
        <end position="584"/>
    </location>
</feature>
<keyword evidence="10 15" id="KW-0472">Membrane</keyword>
<protein>
    <recommendedName>
        <fullName evidence="15">Phospholipid-transporting ATPase</fullName>
        <ecNumber evidence="15">7.6.2.1</ecNumber>
    </recommendedName>
</protein>
<dbReference type="GO" id="GO:0005524">
    <property type="term" value="F:ATP binding"/>
    <property type="evidence" value="ECO:0007669"/>
    <property type="project" value="UniProtKB-UniRule"/>
</dbReference>
<dbReference type="InterPro" id="IPR032630">
    <property type="entry name" value="P_typ_ATPase_c"/>
</dbReference>
<dbReference type="PANTHER" id="PTHR24092">
    <property type="entry name" value="PROBABLE PHOSPHOLIPID-TRANSPORTING ATPASE"/>
    <property type="match status" value="1"/>
</dbReference>
<evidence type="ECO:0000256" key="7">
    <source>
        <dbReference type="ARBA" id="ARBA00022842"/>
    </source>
</evidence>
<dbReference type="GO" id="GO:0016887">
    <property type="term" value="F:ATP hydrolysis activity"/>
    <property type="evidence" value="ECO:0007669"/>
    <property type="project" value="InterPro"/>
</dbReference>
<feature type="binding site" evidence="13">
    <location>
        <position position="193"/>
    </location>
    <ligand>
        <name>ATP</name>
        <dbReference type="ChEBI" id="CHEBI:30616"/>
    </ligand>
</feature>
<dbReference type="InterPro" id="IPR023298">
    <property type="entry name" value="ATPase_P-typ_TM_dom_sf"/>
</dbReference>
<reference evidence="18" key="1">
    <citation type="submission" date="2013-12" db="EMBL/GenBank/DDBJ databases">
        <authorList>
            <person name="Genoscope - CEA"/>
        </authorList>
    </citation>
    <scope>NUCLEOTIDE SEQUENCE</scope>
    <source>
        <strain evidence="18">CBS 1993</strain>
    </source>
</reference>
<dbReference type="FunFam" id="3.40.50.1000:FF:000172">
    <property type="entry name" value="Phospholipid-transporting ATPase"/>
    <property type="match status" value="1"/>
</dbReference>
<dbReference type="Pfam" id="PF16212">
    <property type="entry name" value="PhoLip_ATPase_C"/>
    <property type="match status" value="1"/>
</dbReference>
<feature type="transmembrane region" description="Helical" evidence="15">
    <location>
        <begin position="478"/>
        <end position="497"/>
    </location>
</feature>
<dbReference type="STRING" id="1382522.W6MWH8"/>
<evidence type="ECO:0000256" key="9">
    <source>
        <dbReference type="ARBA" id="ARBA00022989"/>
    </source>
</evidence>
<dbReference type="InterPro" id="IPR006539">
    <property type="entry name" value="P-type_ATPase_IV"/>
</dbReference>
<feature type="transmembrane region" description="Helical" evidence="15">
    <location>
        <begin position="554"/>
        <end position="574"/>
    </location>
</feature>
<comment type="subcellular location">
    <subcellularLocation>
        <location evidence="1 15">Membrane</location>
        <topology evidence="1 15">Multi-pass membrane protein</topology>
    </subcellularLocation>
</comment>
<organism evidence="18 19">
    <name type="scientific">Kuraishia capsulata CBS 1993</name>
    <dbReference type="NCBI Taxonomy" id="1382522"/>
    <lineage>
        <taxon>Eukaryota</taxon>
        <taxon>Fungi</taxon>
        <taxon>Dikarya</taxon>
        <taxon>Ascomycota</taxon>
        <taxon>Saccharomycotina</taxon>
        <taxon>Pichiomycetes</taxon>
        <taxon>Pichiales</taxon>
        <taxon>Pichiaceae</taxon>
        <taxon>Kuraishia</taxon>
    </lineage>
</organism>
<evidence type="ECO:0000256" key="12">
    <source>
        <dbReference type="ARBA" id="ARBA00049128"/>
    </source>
</evidence>
<evidence type="ECO:0000256" key="1">
    <source>
        <dbReference type="ARBA" id="ARBA00004141"/>
    </source>
</evidence>
<feature type="binding site" evidence="14">
    <location>
        <position position="307"/>
    </location>
    <ligand>
        <name>Mg(2+)</name>
        <dbReference type="ChEBI" id="CHEBI:18420"/>
    </ligand>
</feature>
<comment type="caution">
    <text evidence="15">Lacks conserved residue(s) required for the propagation of feature annotation.</text>
</comment>
<proteinExistence type="inferred from homology"/>
<evidence type="ECO:0000256" key="11">
    <source>
        <dbReference type="ARBA" id="ARBA00034036"/>
    </source>
</evidence>
<evidence type="ECO:0000256" key="16">
    <source>
        <dbReference type="SAM" id="MobiDB-lite"/>
    </source>
</evidence>
<feature type="transmembrane region" description="Helical" evidence="15">
    <location>
        <begin position="509"/>
        <end position="532"/>
    </location>
</feature>
<evidence type="ECO:0000256" key="2">
    <source>
        <dbReference type="ARBA" id="ARBA00008109"/>
    </source>
</evidence>
<feature type="binding site" evidence="13">
    <location>
        <position position="192"/>
    </location>
    <ligand>
        <name>ATP</name>
        <dbReference type="ChEBI" id="CHEBI:30616"/>
    </ligand>
</feature>
<dbReference type="GO" id="GO:0005802">
    <property type="term" value="C:trans-Golgi network"/>
    <property type="evidence" value="ECO:0007669"/>
    <property type="project" value="TreeGrafter"/>
</dbReference>
<feature type="binding site" evidence="13">
    <location>
        <position position="111"/>
    </location>
    <ligand>
        <name>ATP</name>
        <dbReference type="ChEBI" id="CHEBI:30616"/>
    </ligand>
</feature>
<dbReference type="GeneID" id="34520852"/>
<feature type="binding site" evidence="13">
    <location>
        <position position="280"/>
    </location>
    <ligand>
        <name>ATP</name>
        <dbReference type="ChEBI" id="CHEBI:30616"/>
    </ligand>
</feature>
<keyword evidence="5 13" id="KW-0547">Nucleotide-binding</keyword>
<dbReference type="Proteomes" id="UP000019384">
    <property type="component" value="Unassembled WGS sequence"/>
</dbReference>
<dbReference type="NCBIfam" id="TIGR01494">
    <property type="entry name" value="ATPase_P-type"/>
    <property type="match status" value="2"/>
</dbReference>
<comment type="catalytic activity">
    <reaction evidence="12">
        <text>a 1,2-diacyl-sn-glycero-3-phosphoethanolamine(out) + ATP + H2O = a 1,2-diacyl-sn-glycero-3-phosphoethanolamine(in) + ADP + phosphate + H(+)</text>
        <dbReference type="Rhea" id="RHEA:66132"/>
        <dbReference type="ChEBI" id="CHEBI:15377"/>
        <dbReference type="ChEBI" id="CHEBI:15378"/>
        <dbReference type="ChEBI" id="CHEBI:30616"/>
        <dbReference type="ChEBI" id="CHEBI:43474"/>
        <dbReference type="ChEBI" id="CHEBI:64612"/>
        <dbReference type="ChEBI" id="CHEBI:456216"/>
    </reaction>
    <physiologicalReaction direction="left-to-right" evidence="12">
        <dbReference type="Rhea" id="RHEA:66133"/>
    </physiologicalReaction>
</comment>
<gene>
    <name evidence="18" type="ORF">KUCA_T00003448001</name>
</gene>
<dbReference type="Pfam" id="PF00702">
    <property type="entry name" value="Hydrolase"/>
    <property type="match status" value="1"/>
</dbReference>
<dbReference type="InterPro" id="IPR001757">
    <property type="entry name" value="P_typ_ATPase"/>
</dbReference>
<dbReference type="OrthoDB" id="377733at2759"/>
<keyword evidence="3 15" id="KW-0812">Transmembrane</keyword>
<comment type="cofactor">
    <cofactor evidence="14">
        <name>Mg(2+)</name>
        <dbReference type="ChEBI" id="CHEBI:18420"/>
    </cofactor>
</comment>
<dbReference type="GO" id="GO:0005886">
    <property type="term" value="C:plasma membrane"/>
    <property type="evidence" value="ECO:0007669"/>
    <property type="project" value="TreeGrafter"/>
</dbReference>
<evidence type="ECO:0000256" key="15">
    <source>
        <dbReference type="RuleBase" id="RU362033"/>
    </source>
</evidence>
<dbReference type="EC" id="7.6.2.1" evidence="15"/>
<evidence type="ECO:0000256" key="5">
    <source>
        <dbReference type="ARBA" id="ARBA00022741"/>
    </source>
</evidence>
<evidence type="ECO:0000256" key="4">
    <source>
        <dbReference type="ARBA" id="ARBA00022723"/>
    </source>
</evidence>
<evidence type="ECO:0000256" key="13">
    <source>
        <dbReference type="PIRSR" id="PIRSR606539-2"/>
    </source>
</evidence>
<dbReference type="HOGENOM" id="CLU_000846_7_2_1"/>
<name>W6MWH8_9ASCO</name>
<evidence type="ECO:0000313" key="19">
    <source>
        <dbReference type="Proteomes" id="UP000019384"/>
    </source>
</evidence>
<keyword evidence="4 14" id="KW-0479">Metal-binding</keyword>
<keyword evidence="9 15" id="KW-1133">Transmembrane helix</keyword>
<dbReference type="EMBL" id="HG793128">
    <property type="protein sequence ID" value="CDK27470.1"/>
    <property type="molecule type" value="Genomic_DNA"/>
</dbReference>
<feature type="binding site" evidence="13">
    <location>
        <position position="311"/>
    </location>
    <ligand>
        <name>ATP</name>
        <dbReference type="ChEBI" id="CHEBI:30616"/>
    </ligand>
</feature>
<accession>W6MWH8</accession>
<feature type="binding site" evidence="13">
    <location>
        <position position="191"/>
    </location>
    <ligand>
        <name>ATP</name>
        <dbReference type="ChEBI" id="CHEBI:30616"/>
    </ligand>
</feature>
<dbReference type="GO" id="GO:0032456">
    <property type="term" value="P:endocytic recycling"/>
    <property type="evidence" value="ECO:0007669"/>
    <property type="project" value="TreeGrafter"/>
</dbReference>
<dbReference type="GO" id="GO:0140346">
    <property type="term" value="F:phosphatidylserine flippase activity"/>
    <property type="evidence" value="ECO:0007669"/>
    <property type="project" value="UniProtKB-ARBA"/>
</dbReference>
<reference evidence="18" key="2">
    <citation type="submission" date="2014-02" db="EMBL/GenBank/DDBJ databases">
        <title>Complete DNA sequence of /Kuraishia capsulata/ illustrates novel genomic features among budding yeasts (/Saccharomycotina/).</title>
        <authorList>
            <person name="Morales L."/>
            <person name="Noel B."/>
            <person name="Porcel B."/>
            <person name="Marcet-Houben M."/>
            <person name="Hullo M-F."/>
            <person name="Sacerdot C."/>
            <person name="Tekaia F."/>
            <person name="Leh-Louis V."/>
            <person name="Despons L."/>
            <person name="Khanna V."/>
            <person name="Aury J-M."/>
            <person name="Barbe V."/>
            <person name="Couloux A."/>
            <person name="Labadie K."/>
            <person name="Pelletier E."/>
            <person name="Souciet J-L."/>
            <person name="Boekhout T."/>
            <person name="Gabaldon T."/>
            <person name="Wincker P."/>
            <person name="Dujon B."/>
        </authorList>
    </citation>
    <scope>NUCLEOTIDE SEQUENCE</scope>
    <source>
        <strain evidence="18">CBS 1993</strain>
    </source>
</reference>
<evidence type="ECO:0000256" key="6">
    <source>
        <dbReference type="ARBA" id="ARBA00022840"/>
    </source>
</evidence>
<comment type="catalytic activity">
    <reaction evidence="11 15">
        <text>ATP + H2O + phospholipidSide 1 = ADP + phosphate + phospholipidSide 2.</text>
        <dbReference type="EC" id="7.6.2.1"/>
    </reaction>
</comment>
<dbReference type="AlphaFoldDB" id="W6MWH8"/>
<evidence type="ECO:0000256" key="8">
    <source>
        <dbReference type="ARBA" id="ARBA00022967"/>
    </source>
</evidence>
<feature type="region of interest" description="Disordered" evidence="16">
    <location>
        <begin position="644"/>
        <end position="673"/>
    </location>
</feature>
<sequence length="742" mass="83480">MDAQSRSSLSSNHRSSLNIGRTSFQVSTRGMNSIDNFMMQDSSETSELDEIAMSSRKSLHLQQAKKYGYEVNSSKNSSEPQIPPDSLILNEEFVLEKTLEHIEEYSTEGLRTLMYSFRWLDKAQFEDWSAKYTEAKTSLVDRSKKIETIGALLECQLELCGATAIEDKLQHGVPEAIEKLRKAGIKLWMLTGDKRETAINIGHSCSLIKDYSTVIILSNEDEENIATKITAATLEVDAGNIAHCVVVVDGSTLSEIESDLTTMTVFVELGVKADSVICCRASPSQKATMVSYVRRYNTSKVTLAIGDGANDIAMIQSADIGVGITGKEGFQAARASDYSIAQFRYLLKLLLVHGRYNYERTSKFVLCTFYKELLFYLSQALYQRQNLFTGSSQYESWSLSMFNTLFTSLPVLCIGMFEKDLRPSTLLAVPELYSKGRNYESFNLRLFVYWVLLGAAQSTALSFLAWNVYGTNATKDNTTMALGVLMFTTLVVVINVKCNVLEMHYVTKIPLISMVVSLGGWMIWNLLISALYKTKDSKIFYVVAGFREEFGRDVTWWGSLLVLIVIGVGIDVIARCIRVEFWPTESETFQILERIPSIRKRLEFRAFGELYHSWTWPHESQIRAESNGPYSRIAKIRSFVKKGGLGPSAATRKRSSTLPTPTELPPGSPSSVTRAADLDYDEEMLPSGKVIRKRQRANTKGRLRRLLSFDDVIPEAEEDSEDDVNRIISDRMRQLERDSSAC</sequence>
<evidence type="ECO:0000313" key="18">
    <source>
        <dbReference type="EMBL" id="CDK27470.1"/>
    </source>
</evidence>
<dbReference type="NCBIfam" id="TIGR01652">
    <property type="entry name" value="ATPase-Plipid"/>
    <property type="match status" value="1"/>
</dbReference>
<feature type="transmembrane region" description="Helical" evidence="15">
    <location>
        <begin position="446"/>
        <end position="466"/>
    </location>
</feature>